<dbReference type="Proteomes" id="UP001497482">
    <property type="component" value="Chromosome 23"/>
</dbReference>
<organism evidence="1 2">
    <name type="scientific">Knipowitschia caucasica</name>
    <name type="common">Caucasian dwarf goby</name>
    <name type="synonym">Pomatoschistus caucasicus</name>
    <dbReference type="NCBI Taxonomy" id="637954"/>
    <lineage>
        <taxon>Eukaryota</taxon>
        <taxon>Metazoa</taxon>
        <taxon>Chordata</taxon>
        <taxon>Craniata</taxon>
        <taxon>Vertebrata</taxon>
        <taxon>Euteleostomi</taxon>
        <taxon>Actinopterygii</taxon>
        <taxon>Neopterygii</taxon>
        <taxon>Teleostei</taxon>
        <taxon>Neoteleostei</taxon>
        <taxon>Acanthomorphata</taxon>
        <taxon>Gobiaria</taxon>
        <taxon>Gobiiformes</taxon>
        <taxon>Gobioidei</taxon>
        <taxon>Gobiidae</taxon>
        <taxon>Gobiinae</taxon>
        <taxon>Knipowitschia</taxon>
    </lineage>
</organism>
<proteinExistence type="predicted"/>
<sequence length="82" mass="9060">MEVVLCTEPSAPAALTNTDFTLYQRASCDRLGFNLEQRSQWAQVWVCHCVKIDILSHKAPRLQSAKALTKAAGLSSVRQSGR</sequence>
<evidence type="ECO:0000313" key="1">
    <source>
        <dbReference type="EMBL" id="CAL1599051.1"/>
    </source>
</evidence>
<gene>
    <name evidence="1" type="ORF">KC01_LOCUS27388</name>
</gene>
<dbReference type="AlphaFoldDB" id="A0AAV2LEP7"/>
<keyword evidence="2" id="KW-1185">Reference proteome</keyword>
<accession>A0AAV2LEP7</accession>
<protein>
    <submittedName>
        <fullName evidence="1">Uncharacterized protein</fullName>
    </submittedName>
</protein>
<dbReference type="EMBL" id="OZ035845">
    <property type="protein sequence ID" value="CAL1599051.1"/>
    <property type="molecule type" value="Genomic_DNA"/>
</dbReference>
<name>A0AAV2LEP7_KNICA</name>
<evidence type="ECO:0000313" key="2">
    <source>
        <dbReference type="Proteomes" id="UP001497482"/>
    </source>
</evidence>
<reference evidence="1 2" key="1">
    <citation type="submission" date="2024-04" db="EMBL/GenBank/DDBJ databases">
        <authorList>
            <person name="Waldvogel A.-M."/>
            <person name="Schoenle A."/>
        </authorList>
    </citation>
    <scope>NUCLEOTIDE SEQUENCE [LARGE SCALE GENOMIC DNA]</scope>
</reference>